<evidence type="ECO:0000256" key="2">
    <source>
        <dbReference type="SAM" id="SignalP"/>
    </source>
</evidence>
<evidence type="ECO:0000256" key="1">
    <source>
        <dbReference type="SAM" id="MobiDB-lite"/>
    </source>
</evidence>
<keyword evidence="2" id="KW-0732">Signal</keyword>
<dbReference type="AlphaFoldDB" id="A0A1I1Z8Z6"/>
<protein>
    <submittedName>
        <fullName evidence="3">Invasion protein IalB, involved in pathogenesis</fullName>
    </submittedName>
</protein>
<organism evidence="3 4">
    <name type="scientific">Roseivivax sediminis</name>
    <dbReference type="NCBI Taxonomy" id="936889"/>
    <lineage>
        <taxon>Bacteria</taxon>
        <taxon>Pseudomonadati</taxon>
        <taxon>Pseudomonadota</taxon>
        <taxon>Alphaproteobacteria</taxon>
        <taxon>Rhodobacterales</taxon>
        <taxon>Roseobacteraceae</taxon>
        <taxon>Roseivivax</taxon>
    </lineage>
</organism>
<accession>A0A1I1Z8Z6</accession>
<feature type="region of interest" description="Disordered" evidence="1">
    <location>
        <begin position="26"/>
        <end position="59"/>
    </location>
</feature>
<reference evidence="3 4" key="1">
    <citation type="submission" date="2016-10" db="EMBL/GenBank/DDBJ databases">
        <authorList>
            <person name="Varghese N."/>
            <person name="Submissions S."/>
        </authorList>
    </citation>
    <scope>NUCLEOTIDE SEQUENCE [LARGE SCALE GENOMIC DNA]</scope>
    <source>
        <strain evidence="4">YIM D21,KCTC 23444,ACCC 10710</strain>
    </source>
</reference>
<dbReference type="RefSeq" id="WP_149756412.1">
    <property type="nucleotide sequence ID" value="NZ_FOMS01000008.1"/>
</dbReference>
<gene>
    <name evidence="3" type="ORF">SAMN04515678_10855</name>
</gene>
<feature type="compositionally biased region" description="Low complexity" evidence="1">
    <location>
        <begin position="32"/>
        <end position="44"/>
    </location>
</feature>
<feature type="chain" id="PRO_5009302047" evidence="2">
    <location>
        <begin position="29"/>
        <end position="207"/>
    </location>
</feature>
<proteinExistence type="predicted"/>
<keyword evidence="4" id="KW-1185">Reference proteome</keyword>
<name>A0A1I1Z8Z6_9RHOB</name>
<dbReference type="InterPro" id="IPR010642">
    <property type="entry name" value="Invasion_prot_B"/>
</dbReference>
<dbReference type="Gene3D" id="2.60.40.1880">
    <property type="entry name" value="Invasion associated locus B (IalB) protein"/>
    <property type="match status" value="1"/>
</dbReference>
<sequence>MFKPTALSTAILLLVAALVVVGPVRGTAQDSPAEPAPDATTEADGAMSPDVLPEPPDDVANGQSFGAWRVACQALTVNRTACTLSQRIRRSADNAFVADILALPQGSEDGGAAIIARVPTGAHLPSGFVMRGAEGEAQHDFTWQVCGQDMCEALISLSAEEVAALEEAEGGVTAAFRPSVQAEPFFFRFSFAGAGEGLEALSGASEG</sequence>
<dbReference type="EMBL" id="FOMS01000008">
    <property type="protein sequence ID" value="SFE28324.1"/>
    <property type="molecule type" value="Genomic_DNA"/>
</dbReference>
<dbReference type="InterPro" id="IPR038696">
    <property type="entry name" value="IalB_sf"/>
</dbReference>
<evidence type="ECO:0000313" key="4">
    <source>
        <dbReference type="Proteomes" id="UP000325289"/>
    </source>
</evidence>
<dbReference type="OrthoDB" id="7844558at2"/>
<feature type="signal peptide" evidence="2">
    <location>
        <begin position="1"/>
        <end position="28"/>
    </location>
</feature>
<dbReference type="Proteomes" id="UP000325289">
    <property type="component" value="Unassembled WGS sequence"/>
</dbReference>
<evidence type="ECO:0000313" key="3">
    <source>
        <dbReference type="EMBL" id="SFE28324.1"/>
    </source>
</evidence>
<dbReference type="Pfam" id="PF06776">
    <property type="entry name" value="IalB"/>
    <property type="match status" value="1"/>
</dbReference>